<feature type="region of interest" description="Disordered" evidence="2">
    <location>
        <begin position="30"/>
        <end position="49"/>
    </location>
</feature>
<reference evidence="3 4" key="1">
    <citation type="submission" date="2019-03" db="EMBL/GenBank/DDBJ databases">
        <title>Genomic Encyclopedia of Type Strains, Phase IV (KMG-IV): sequencing the most valuable type-strain genomes for metagenomic binning, comparative biology and taxonomic classification.</title>
        <authorList>
            <person name="Goeker M."/>
        </authorList>
    </citation>
    <scope>NUCLEOTIDE SEQUENCE [LARGE SCALE GENOMIC DNA]</scope>
    <source>
        <strain evidence="3 4">DSM 103792</strain>
    </source>
</reference>
<keyword evidence="4" id="KW-1185">Reference proteome</keyword>
<dbReference type="AlphaFoldDB" id="A0A4R6UG82"/>
<dbReference type="Pfam" id="PF13432">
    <property type="entry name" value="TPR_16"/>
    <property type="match status" value="3"/>
</dbReference>
<dbReference type="SMART" id="SM00028">
    <property type="entry name" value="TPR"/>
    <property type="match status" value="4"/>
</dbReference>
<dbReference type="PROSITE" id="PS51257">
    <property type="entry name" value="PROKAR_LIPOPROTEIN"/>
    <property type="match status" value="1"/>
</dbReference>
<dbReference type="OrthoDB" id="9806825at2"/>
<dbReference type="PROSITE" id="PS50005">
    <property type="entry name" value="TPR"/>
    <property type="match status" value="2"/>
</dbReference>
<comment type="caution">
    <text evidence="3">The sequence shown here is derived from an EMBL/GenBank/DDBJ whole genome shotgun (WGS) entry which is preliminary data.</text>
</comment>
<dbReference type="InterPro" id="IPR011990">
    <property type="entry name" value="TPR-like_helical_dom_sf"/>
</dbReference>
<feature type="repeat" description="TPR" evidence="1">
    <location>
        <begin position="286"/>
        <end position="319"/>
    </location>
</feature>
<sequence>MKRVLVHPVLRVSVLSLVLSGCITMSDEGDREPTLANMADRTDIPPKAPLPEVTVEQAMEGYQRVLQRNATGKTRAEAMRRMADLMMRLAETKMLAEADGDLSKLTPVQANASYQQAIDLYKQLLQEFPDYGDKAGVFYQLAKAYDLTAERDASLQALASLALEYPADLHSAEAQFRRGEAAFVARQWQEAENAYTAVLQAGESAFNDQARYKRGWARYKRGDYEYALDDFQPLLERLRRRDERDIQVRDLRDDTLRVMALSFANLEGAVSIRAFFASKGERPYEADVYRALANLYLDQERFADAADTYNTFITVHPLDSEAPSFSTAIIETYQRGGFPTKVLPAKEDFAERYGRRSEFWARARGNTREQLLPQLKGHIRDVATHYHAKAQKSKVPEEYRVAAKWYREYLDTFPSEPEAPELHYLLADTLLDAKAIDEAAIEYEKVAYDYPPHAKSEQAGYAALGSYGRLMNLASGKDEAGKAVKGGETNAEALNRWQRESIRAGVRYVDAFTADPKAANVLQQVQQWQLAQQDIAGAVATSRRLVQMPQATNAQQREAKVVIANGEFDLQNWQAAETAYGELLALTGWDNKTEQQYHERRASSIYKQAEMAVVAGDKQGAIDQFLRLGQVEPNASVRANAEYDAGALLLEVADFPAAITVFERFRQMYPKHELVKGISEKLAFAYEQSQQWGQAAQEYAAISQTSTDPEFARATLQRAAEYQEKSGQKAVAINTWKDYVKRFPQPFEEAQEVRAKIARYYADQKDTRELSDWRKAILDSYNKQGGDKSPRMKYLAAQSEFFFSEPLMDNFRQVQLKLPLNKTLKTKRAAMQKALDAYEKINGYQVAEYTTAATHRIGEIYRILAKDLMNSERPKGLDQDALDEYNVLLEEQAFPFEDKAIEFFSVNLSYIRDGVYTEWIEKSVTSLRELQPARYGKTEYVETVYE</sequence>
<dbReference type="InterPro" id="IPR019734">
    <property type="entry name" value="TPR_rpt"/>
</dbReference>
<dbReference type="SUPFAM" id="SSF48452">
    <property type="entry name" value="TPR-like"/>
    <property type="match status" value="3"/>
</dbReference>
<dbReference type="Proteomes" id="UP000295375">
    <property type="component" value="Unassembled WGS sequence"/>
</dbReference>
<keyword evidence="1" id="KW-0802">TPR repeat</keyword>
<evidence type="ECO:0000313" key="3">
    <source>
        <dbReference type="EMBL" id="TDQ45820.1"/>
    </source>
</evidence>
<evidence type="ECO:0000256" key="2">
    <source>
        <dbReference type="SAM" id="MobiDB-lite"/>
    </source>
</evidence>
<evidence type="ECO:0000313" key="4">
    <source>
        <dbReference type="Proteomes" id="UP000295375"/>
    </source>
</evidence>
<dbReference type="EMBL" id="SNYM01000017">
    <property type="protein sequence ID" value="TDQ45820.1"/>
    <property type="molecule type" value="Genomic_DNA"/>
</dbReference>
<protein>
    <submittedName>
        <fullName evidence="3">Tetratricopeptide repeat protein</fullName>
    </submittedName>
</protein>
<dbReference type="RefSeq" id="WP_133592402.1">
    <property type="nucleotide sequence ID" value="NZ_CP037953.1"/>
</dbReference>
<evidence type="ECO:0000256" key="1">
    <source>
        <dbReference type="PROSITE-ProRule" id="PRU00339"/>
    </source>
</evidence>
<gene>
    <name evidence="3" type="ORF">EV696_11753</name>
</gene>
<name>A0A4R6UG82_9GAMM</name>
<accession>A0A4R6UG82</accession>
<proteinExistence type="predicted"/>
<dbReference type="Gene3D" id="1.25.40.10">
    <property type="entry name" value="Tetratricopeptide repeat domain"/>
    <property type="match status" value="5"/>
</dbReference>
<organism evidence="3 4">
    <name type="scientific">Permianibacter aggregans</name>
    <dbReference type="NCBI Taxonomy" id="1510150"/>
    <lineage>
        <taxon>Bacteria</taxon>
        <taxon>Pseudomonadati</taxon>
        <taxon>Pseudomonadota</taxon>
        <taxon>Gammaproteobacteria</taxon>
        <taxon>Pseudomonadales</taxon>
        <taxon>Pseudomonadaceae</taxon>
        <taxon>Permianibacter</taxon>
    </lineage>
</organism>
<feature type="repeat" description="TPR" evidence="1">
    <location>
        <begin position="639"/>
        <end position="672"/>
    </location>
</feature>